<dbReference type="EMBL" id="SGVY01000037">
    <property type="protein sequence ID" value="TFH77799.1"/>
    <property type="molecule type" value="Genomic_DNA"/>
</dbReference>
<comment type="caution">
    <text evidence="1">The sequence shown here is derived from an EMBL/GenBank/DDBJ whole genome shotgun (WGS) entry which is preliminary data.</text>
</comment>
<accession>A0A4Y8VDH9</accession>
<organism evidence="1 2">
    <name type="scientific">Segatella hominis</name>
    <dbReference type="NCBI Taxonomy" id="2518605"/>
    <lineage>
        <taxon>Bacteria</taxon>
        <taxon>Pseudomonadati</taxon>
        <taxon>Bacteroidota</taxon>
        <taxon>Bacteroidia</taxon>
        <taxon>Bacteroidales</taxon>
        <taxon>Prevotellaceae</taxon>
        <taxon>Segatella</taxon>
    </lineage>
</organism>
<dbReference type="RefSeq" id="WP_134844048.1">
    <property type="nucleotide sequence ID" value="NZ_SGVY01000037.1"/>
</dbReference>
<gene>
    <name evidence="1" type="ORF">EXN75_12280</name>
</gene>
<dbReference type="GeneID" id="302996055"/>
<proteinExistence type="predicted"/>
<evidence type="ECO:0000313" key="2">
    <source>
        <dbReference type="Proteomes" id="UP000297872"/>
    </source>
</evidence>
<protein>
    <submittedName>
        <fullName evidence="1">Uncharacterized protein</fullName>
    </submittedName>
</protein>
<reference evidence="1 2" key="1">
    <citation type="submission" date="2019-02" db="EMBL/GenBank/DDBJ databases">
        <title>Draft Genome Sequence of the Prevotella sp. BCRC 81118, Isolated from Human Feces.</title>
        <authorList>
            <person name="Huang C.-H."/>
        </authorList>
    </citation>
    <scope>NUCLEOTIDE SEQUENCE [LARGE SCALE GENOMIC DNA]</scope>
    <source>
        <strain evidence="1 2">BCRC 81118</strain>
    </source>
</reference>
<name>A0A4Y8VDH9_9BACT</name>
<keyword evidence="2" id="KW-1185">Reference proteome</keyword>
<evidence type="ECO:0000313" key="1">
    <source>
        <dbReference type="EMBL" id="TFH77799.1"/>
    </source>
</evidence>
<dbReference type="AlphaFoldDB" id="A0A4Y8VDH9"/>
<sequence length="79" mass="9052">MLKLKQLVLKNAKTVCGDRYMVDILKINDESGCGGLLGVTDINDPVLDEYRDWINLNIQMMEKMGARKFILTIDEDVEF</sequence>
<dbReference type="Proteomes" id="UP000297872">
    <property type="component" value="Unassembled WGS sequence"/>
</dbReference>